<reference evidence="8 9" key="1">
    <citation type="journal article" date="2023" name="J. Phycol.">
        <title>Chrysosporum ovalisporum is synonymous with the true-branching cyanobacterium Umezakia natans (Nostocales/Aphanizomenonaceae).</title>
        <authorList>
            <person name="McGregor G.B."/>
            <person name="Sendall B.C."/>
            <person name="Niiyama Y."/>
            <person name="Tuji A."/>
            <person name="Willis A."/>
        </authorList>
    </citation>
    <scope>NUCLEOTIDE SEQUENCE [LARGE SCALE GENOMIC DNA]</scope>
    <source>
        <strain evidence="8 9">FSS-62</strain>
    </source>
</reference>
<dbReference type="EMBL" id="JANQDL010000049">
    <property type="protein sequence ID" value="MDH6063473.1"/>
    <property type="molecule type" value="Genomic_DNA"/>
</dbReference>
<evidence type="ECO:0000256" key="5">
    <source>
        <dbReference type="ARBA" id="ARBA00022989"/>
    </source>
</evidence>
<evidence type="ECO:0000256" key="6">
    <source>
        <dbReference type="ARBA" id="ARBA00023136"/>
    </source>
</evidence>
<dbReference type="AlphaFoldDB" id="A0AA43GXX2"/>
<dbReference type="InterPro" id="IPR007341">
    <property type="entry name" value="Transgly_assoc"/>
</dbReference>
<evidence type="ECO:0000256" key="4">
    <source>
        <dbReference type="ARBA" id="ARBA00022692"/>
    </source>
</evidence>
<dbReference type="GO" id="GO:0005886">
    <property type="term" value="C:plasma membrane"/>
    <property type="evidence" value="ECO:0007669"/>
    <property type="project" value="UniProtKB-SubCell"/>
</dbReference>
<keyword evidence="6 7" id="KW-0472">Membrane</keyword>
<evidence type="ECO:0000313" key="9">
    <source>
        <dbReference type="Proteomes" id="UP001159370"/>
    </source>
</evidence>
<accession>A0AA43GXX2</accession>
<evidence type="ECO:0000256" key="3">
    <source>
        <dbReference type="ARBA" id="ARBA00022475"/>
    </source>
</evidence>
<keyword evidence="4 7" id="KW-0812">Transmembrane</keyword>
<organism evidence="8 9">
    <name type="scientific">Umezakia ovalisporum FSS-62</name>
    <dbReference type="NCBI Taxonomy" id="2971776"/>
    <lineage>
        <taxon>Bacteria</taxon>
        <taxon>Bacillati</taxon>
        <taxon>Cyanobacteriota</taxon>
        <taxon>Cyanophyceae</taxon>
        <taxon>Nostocales</taxon>
        <taxon>Nodulariaceae</taxon>
        <taxon>Umezakia</taxon>
    </lineage>
</organism>
<dbReference type="PANTHER" id="PTHR33884:SF3">
    <property type="entry name" value="UPF0410 PROTEIN YMGE"/>
    <property type="match status" value="1"/>
</dbReference>
<proteinExistence type="inferred from homology"/>
<comment type="similarity">
    <text evidence="2">Belongs to the UPF0410 family.</text>
</comment>
<evidence type="ECO:0000256" key="7">
    <source>
        <dbReference type="SAM" id="Phobius"/>
    </source>
</evidence>
<keyword evidence="5 7" id="KW-1133">Transmembrane helix</keyword>
<evidence type="ECO:0000256" key="2">
    <source>
        <dbReference type="ARBA" id="ARBA00011006"/>
    </source>
</evidence>
<evidence type="ECO:0000256" key="1">
    <source>
        <dbReference type="ARBA" id="ARBA00004651"/>
    </source>
</evidence>
<keyword evidence="3" id="KW-1003">Cell membrane</keyword>
<sequence>MNILTWIALGLIAGAIAKAIYPGHQGGGILGTILLGVIGAFIGGSLGVFFSTGTFALAAPTLSAAGIILAIIGSIIAIFLWNFLSSRTAG</sequence>
<gene>
    <name evidence="8" type="ORF">NWP23_06755</name>
</gene>
<feature type="transmembrane region" description="Helical" evidence="7">
    <location>
        <begin position="62"/>
        <end position="84"/>
    </location>
</feature>
<dbReference type="RefSeq" id="WP_280700596.1">
    <property type="nucleotide sequence ID" value="NZ_JANQDL010000049.1"/>
</dbReference>
<feature type="transmembrane region" description="Helical" evidence="7">
    <location>
        <begin position="29"/>
        <end position="50"/>
    </location>
</feature>
<dbReference type="PANTHER" id="PTHR33884">
    <property type="entry name" value="UPF0410 PROTEIN YMGE"/>
    <property type="match status" value="1"/>
</dbReference>
<protein>
    <submittedName>
        <fullName evidence="8">GlsB/YeaQ/YmgE family stress response membrane protein</fullName>
    </submittedName>
</protein>
<comment type="caution">
    <text evidence="8">The sequence shown here is derived from an EMBL/GenBank/DDBJ whole genome shotgun (WGS) entry which is preliminary data.</text>
</comment>
<evidence type="ECO:0000313" key="8">
    <source>
        <dbReference type="EMBL" id="MDH6063473.1"/>
    </source>
</evidence>
<comment type="subcellular location">
    <subcellularLocation>
        <location evidence="1">Cell membrane</location>
        <topology evidence="1">Multi-pass membrane protein</topology>
    </subcellularLocation>
</comment>
<dbReference type="Proteomes" id="UP001159370">
    <property type="component" value="Unassembled WGS sequence"/>
</dbReference>
<name>A0AA43GXX2_9CYAN</name>